<dbReference type="Gene3D" id="2.30.40.10">
    <property type="entry name" value="Urease, subunit C, domain 1"/>
    <property type="match status" value="1"/>
</dbReference>
<accession>A0A382BA52</accession>
<evidence type="ECO:0000256" key="1">
    <source>
        <dbReference type="ARBA" id="ARBA00022801"/>
    </source>
</evidence>
<feature type="domain" description="Amidohydrolase-related" evidence="2">
    <location>
        <begin position="63"/>
        <end position="434"/>
    </location>
</feature>
<dbReference type="GO" id="GO:0016810">
    <property type="term" value="F:hydrolase activity, acting on carbon-nitrogen (but not peptide) bonds"/>
    <property type="evidence" value="ECO:0007669"/>
    <property type="project" value="InterPro"/>
</dbReference>
<dbReference type="SUPFAM" id="SSF51556">
    <property type="entry name" value="Metallo-dependent hydrolases"/>
    <property type="match status" value="1"/>
</dbReference>
<dbReference type="InterPro" id="IPR006680">
    <property type="entry name" value="Amidohydro-rel"/>
</dbReference>
<protein>
    <recommendedName>
        <fullName evidence="2">Amidohydrolase-related domain-containing protein</fullName>
    </recommendedName>
</protein>
<name>A0A382BA52_9ZZZZ</name>
<evidence type="ECO:0000313" key="3">
    <source>
        <dbReference type="EMBL" id="SVB10665.1"/>
    </source>
</evidence>
<gene>
    <name evidence="3" type="ORF">METZ01_LOCUS163519</name>
</gene>
<organism evidence="3">
    <name type="scientific">marine metagenome</name>
    <dbReference type="NCBI Taxonomy" id="408172"/>
    <lineage>
        <taxon>unclassified sequences</taxon>
        <taxon>metagenomes</taxon>
        <taxon>ecological metagenomes</taxon>
    </lineage>
</organism>
<dbReference type="PANTHER" id="PTHR43794:SF11">
    <property type="entry name" value="AMIDOHYDROLASE-RELATED DOMAIN-CONTAINING PROTEIN"/>
    <property type="match status" value="1"/>
</dbReference>
<dbReference type="Gene3D" id="3.20.20.140">
    <property type="entry name" value="Metal-dependent hydrolases"/>
    <property type="match status" value="1"/>
</dbReference>
<dbReference type="AlphaFoldDB" id="A0A382BA52"/>
<dbReference type="InterPro" id="IPR032466">
    <property type="entry name" value="Metal_Hydrolase"/>
</dbReference>
<dbReference type="SUPFAM" id="SSF51338">
    <property type="entry name" value="Composite domain of metallo-dependent hydrolases"/>
    <property type="match status" value="1"/>
</dbReference>
<keyword evidence="1" id="KW-0378">Hydrolase</keyword>
<dbReference type="Pfam" id="PF01979">
    <property type="entry name" value="Amidohydro_1"/>
    <property type="match status" value="1"/>
</dbReference>
<dbReference type="InterPro" id="IPR050287">
    <property type="entry name" value="MTA/SAH_deaminase"/>
</dbReference>
<proteinExistence type="predicted"/>
<reference evidence="3" key="1">
    <citation type="submission" date="2018-05" db="EMBL/GenBank/DDBJ databases">
        <authorList>
            <person name="Lanie J.A."/>
            <person name="Ng W.-L."/>
            <person name="Kazmierczak K.M."/>
            <person name="Andrzejewski T.M."/>
            <person name="Davidsen T.M."/>
            <person name="Wayne K.J."/>
            <person name="Tettelin H."/>
            <person name="Glass J.I."/>
            <person name="Rusch D."/>
            <person name="Podicherti R."/>
            <person name="Tsui H.-C.T."/>
            <person name="Winkler M.E."/>
        </authorList>
    </citation>
    <scope>NUCLEOTIDE SEQUENCE</scope>
</reference>
<dbReference type="PANTHER" id="PTHR43794">
    <property type="entry name" value="AMINOHYDROLASE SSNA-RELATED"/>
    <property type="match status" value="1"/>
</dbReference>
<dbReference type="InterPro" id="IPR011059">
    <property type="entry name" value="Metal-dep_hydrolase_composite"/>
</dbReference>
<sequence>MLLIRDADSILTLDGNRRILSHHSLLIEDGLITKIAETAKLDHNHLARTHQEGRVIEAAGCIIGPAYVNTHVHTVEHLSRGLIPDTLSTFDWANQYANPFCATLTEEEAYVSARLACLEMIANGTGTFVDVNILGSLGHVDAVAQAVEESGMRAVLGRGITDILPESQTLTDEMRTALWHPSTEAALAEVASLLSRGPERANGRIRLWASIYGLMFFTSDNLFRGIRKLADSYGSPIAYHIASSREEARLSKSRTGSWPITHLDRLDVLNESTLLTHCTFVTNEEVALLADHGTKVAFCPGAAMRLAKGITQVGKIPEMIDSGVTVSLGADGASSSGTFDPVRLAFLTAGLFKDARMDPTLVPAETALEMITIEGAKATLADDTIGSIEEGKRADLVLYDTSGPEWAPGHDVVRTLIYSADGRSVRTVLVDGQIIYDDYQSTRLNAREVIDSSCEVGARIAKRLGLDTRPRWPLRRDN</sequence>
<dbReference type="EMBL" id="UINC01028881">
    <property type="protein sequence ID" value="SVB10665.1"/>
    <property type="molecule type" value="Genomic_DNA"/>
</dbReference>
<evidence type="ECO:0000259" key="2">
    <source>
        <dbReference type="Pfam" id="PF01979"/>
    </source>
</evidence>